<dbReference type="Gene3D" id="2.60.40.1120">
    <property type="entry name" value="Carboxypeptidase-like, regulatory domain"/>
    <property type="match status" value="1"/>
</dbReference>
<dbReference type="SUPFAM" id="SSF56935">
    <property type="entry name" value="Porins"/>
    <property type="match status" value="1"/>
</dbReference>
<evidence type="ECO:0000256" key="1">
    <source>
        <dbReference type="ARBA" id="ARBA00004571"/>
    </source>
</evidence>
<dbReference type="Gene3D" id="2.170.130.10">
    <property type="entry name" value="TonB-dependent receptor, plug domain"/>
    <property type="match status" value="1"/>
</dbReference>
<evidence type="ECO:0000256" key="6">
    <source>
        <dbReference type="ARBA" id="ARBA00023237"/>
    </source>
</evidence>
<keyword evidence="2 7" id="KW-0813">Transport</keyword>
<comment type="similarity">
    <text evidence="7">Belongs to the TonB-dependent receptor family.</text>
</comment>
<keyword evidence="11" id="KW-1185">Reference proteome</keyword>
<evidence type="ECO:0000256" key="3">
    <source>
        <dbReference type="ARBA" id="ARBA00022452"/>
    </source>
</evidence>
<protein>
    <submittedName>
        <fullName evidence="10">SusC/RagA family TonB-linked outer membrane protein</fullName>
    </submittedName>
</protein>
<organism evidence="10 11">
    <name type="scientific">Chryseolinea lacunae</name>
    <dbReference type="NCBI Taxonomy" id="2801331"/>
    <lineage>
        <taxon>Bacteria</taxon>
        <taxon>Pseudomonadati</taxon>
        <taxon>Bacteroidota</taxon>
        <taxon>Cytophagia</taxon>
        <taxon>Cytophagales</taxon>
        <taxon>Fulvivirgaceae</taxon>
        <taxon>Chryseolinea</taxon>
    </lineage>
</organism>
<dbReference type="NCBIfam" id="TIGR04056">
    <property type="entry name" value="OMP_RagA_SusC"/>
    <property type="match status" value="1"/>
</dbReference>
<dbReference type="PROSITE" id="PS52016">
    <property type="entry name" value="TONB_DEPENDENT_REC_3"/>
    <property type="match status" value="1"/>
</dbReference>
<gene>
    <name evidence="10" type="ORF">JI741_06385</name>
</gene>
<keyword evidence="6 7" id="KW-0998">Cell outer membrane</keyword>
<keyword evidence="3 7" id="KW-1134">Transmembrane beta strand</keyword>
<feature type="signal peptide" evidence="8">
    <location>
        <begin position="1"/>
        <end position="20"/>
    </location>
</feature>
<reference evidence="10 11" key="1">
    <citation type="submission" date="2021-01" db="EMBL/GenBank/DDBJ databases">
        <title>Chryseolinea sp. Jin1 Genome sequencing and assembly.</title>
        <authorList>
            <person name="Kim I."/>
        </authorList>
    </citation>
    <scope>NUCLEOTIDE SEQUENCE [LARGE SCALE GENOMIC DNA]</scope>
    <source>
        <strain evidence="10 11">Jin1</strain>
    </source>
</reference>
<accession>A0ABS1KN00</accession>
<evidence type="ECO:0000259" key="9">
    <source>
        <dbReference type="Pfam" id="PF07715"/>
    </source>
</evidence>
<evidence type="ECO:0000256" key="8">
    <source>
        <dbReference type="SAM" id="SignalP"/>
    </source>
</evidence>
<dbReference type="NCBIfam" id="TIGR04057">
    <property type="entry name" value="SusC_RagA_signa"/>
    <property type="match status" value="1"/>
</dbReference>
<proteinExistence type="inferred from homology"/>
<feature type="domain" description="TonB-dependent receptor plug" evidence="9">
    <location>
        <begin position="119"/>
        <end position="242"/>
    </location>
</feature>
<dbReference type="InterPro" id="IPR023996">
    <property type="entry name" value="TonB-dep_OMP_SusC/RagA"/>
</dbReference>
<keyword evidence="5 7" id="KW-0472">Membrane</keyword>
<dbReference type="Pfam" id="PF13715">
    <property type="entry name" value="CarbopepD_reg_2"/>
    <property type="match status" value="1"/>
</dbReference>
<evidence type="ECO:0000256" key="4">
    <source>
        <dbReference type="ARBA" id="ARBA00022692"/>
    </source>
</evidence>
<keyword evidence="4 7" id="KW-0812">Transmembrane</keyword>
<dbReference type="InterPro" id="IPR008969">
    <property type="entry name" value="CarboxyPept-like_regulatory"/>
</dbReference>
<dbReference type="Pfam" id="PF07715">
    <property type="entry name" value="Plug"/>
    <property type="match status" value="1"/>
</dbReference>
<evidence type="ECO:0000256" key="7">
    <source>
        <dbReference type="PROSITE-ProRule" id="PRU01360"/>
    </source>
</evidence>
<dbReference type="SUPFAM" id="SSF49464">
    <property type="entry name" value="Carboxypeptidase regulatory domain-like"/>
    <property type="match status" value="1"/>
</dbReference>
<evidence type="ECO:0000313" key="10">
    <source>
        <dbReference type="EMBL" id="MBL0740838.1"/>
    </source>
</evidence>
<dbReference type="InterPro" id="IPR039426">
    <property type="entry name" value="TonB-dep_rcpt-like"/>
</dbReference>
<feature type="chain" id="PRO_5047486169" evidence="8">
    <location>
        <begin position="21"/>
        <end position="1124"/>
    </location>
</feature>
<comment type="caution">
    <text evidence="10">The sequence shown here is derived from an EMBL/GenBank/DDBJ whole genome shotgun (WGS) entry which is preliminary data.</text>
</comment>
<sequence>MKKVLLTLYVLAAAVCTAWSQQHTVTGHVTSADDGSALPGVNVILKGTSAGSSTDVDGAYSVVVPDEGGVLSFTFIGLQTQEVEVGSRTVVDVRMSPDVTQLTEVVVTALGLEVSKDRLGSATSKVTGSAVKNSGEATLINGLSGKAAGVYVNRSTGDPGAGSYIQIRGQSSITSSVQPLIVVDGVPVYNTTMSMAPGNNDTGGVVQQSRLNDINPNDVESVEVLKGASASALWGSRAANGVIMITTKRGSSEKGKINVGYSGSYSTDEILRKHPMQRTWGQGISGYYYTNVTDPDEGSGNPYSFGDKISTRKGGADDVLTESSLGYIGYFQTPDGTKFYPVAESGFDETNVHGGKNSKDTYDQYDAIFGKGHFWDHNISLSGGDKSGNFYISIGDMNQKGIVKANSDYHRTSFKFSAEKMFRDIIKLSSNFNYSHITSNRIQQGSNLNGLLLGGVRSAPDFNNAYYQGTYYDATGLAFASRQRSYRNQIGRRSDPSYDNPVWVMNNNRDKSAVDRFLASVQMDVMPTDWLTLTARVGVDHYSDRMQAFFPVNSASTNSAGSIQLQTPRETQFNGDLFARGEWKLSDAFNFGALVGMNLNQRSADNVGALTQSFIITSDVPVNVNNATSSNRVPFNTFTQVRTGALYATANLGWRDQLFINVTGRSESASTYGRGQSPTYFYPSSDVAWQFTKTLGIQSNFLSFGKLRVGYGKVATQPLPYNTATYFNPTIYLESFSTTVDASAYGGGYEQSFTLGNSLLKPEVKTEVEFGGDFRFLRDRVTLGATYFTNTVKDVLLPVALAPSTGFTNKTDNVATLENKGIELELSGDVVQVGGFRWNVYANWSRIRNNVKSLSGTSSLLLQGFTGTSSRAVEGQPVGVLWGVDFQRNAAGELVLDEHGFPQANNTENVIGNPNPDWRGGLGSMFSFKGFTLNVLFEHSHGGQIWGGTRGAMVNFGTHADTDHEVTLTAAQASTLFTYSGTTVAGYGRASDFGVAYAPNADGSYTIRGEVKDFGGGPVVLDEAWYTGLGSGFGPVGSQFIESAQWTRLREITLGYSLNSDNFRKATKLSSVEFSVTGRNLFLWTPFQGNDPETNLTGPTNGRGLDYFNNPATKSYVFSVKINY</sequence>
<dbReference type="Gene3D" id="2.40.170.20">
    <property type="entry name" value="TonB-dependent receptor, beta-barrel domain"/>
    <property type="match status" value="1"/>
</dbReference>
<evidence type="ECO:0000256" key="5">
    <source>
        <dbReference type="ARBA" id="ARBA00023136"/>
    </source>
</evidence>
<dbReference type="InterPro" id="IPR023997">
    <property type="entry name" value="TonB-dep_OMP_SusC/RagA_CS"/>
</dbReference>
<dbReference type="Proteomes" id="UP000613030">
    <property type="component" value="Unassembled WGS sequence"/>
</dbReference>
<dbReference type="InterPro" id="IPR037066">
    <property type="entry name" value="Plug_dom_sf"/>
</dbReference>
<dbReference type="InterPro" id="IPR012910">
    <property type="entry name" value="Plug_dom"/>
</dbReference>
<evidence type="ECO:0000256" key="2">
    <source>
        <dbReference type="ARBA" id="ARBA00022448"/>
    </source>
</evidence>
<dbReference type="EMBL" id="JAERRB010000002">
    <property type="protein sequence ID" value="MBL0740838.1"/>
    <property type="molecule type" value="Genomic_DNA"/>
</dbReference>
<name>A0ABS1KN00_9BACT</name>
<comment type="subcellular location">
    <subcellularLocation>
        <location evidence="1 7">Cell outer membrane</location>
        <topology evidence="1 7">Multi-pass membrane protein</topology>
    </subcellularLocation>
</comment>
<evidence type="ECO:0000313" key="11">
    <source>
        <dbReference type="Proteomes" id="UP000613030"/>
    </source>
</evidence>
<keyword evidence="8" id="KW-0732">Signal</keyword>
<dbReference type="InterPro" id="IPR036942">
    <property type="entry name" value="Beta-barrel_TonB_sf"/>
</dbReference>
<dbReference type="RefSeq" id="WP_202008214.1">
    <property type="nucleotide sequence ID" value="NZ_JAERRB010000002.1"/>
</dbReference>